<sequence length="172" mass="19642">MENDKLLDSEDQTDNDIELEEIDDEVIDILKDLKFKRSPHSLNELQENLNLIRDRRANLGVLKYLRDKYTPMYDILLTFNPSDPDRPKAADFGTMPLEKQLKTLLVNAALHSTEVLQTYKKVQITELAQTSTFYAIGKKLGLSADDCGPALVFFFWIVVIISFATTIVLMSK</sequence>
<name>A0ACA9YF04_9ASCO</name>
<reference evidence="1" key="1">
    <citation type="submission" date="2022-06" db="EMBL/GenBank/DDBJ databases">
        <authorList>
            <person name="Legras J.-L."/>
            <person name="Devillers H."/>
            <person name="Grondin C."/>
        </authorList>
    </citation>
    <scope>NUCLEOTIDE SEQUENCE</scope>
    <source>
        <strain evidence="1">CLIB 1444</strain>
    </source>
</reference>
<keyword evidence="2" id="KW-1185">Reference proteome</keyword>
<gene>
    <name evidence="1" type="ORF">CLIB1444_16S00144</name>
</gene>
<dbReference type="Proteomes" id="UP001152531">
    <property type="component" value="Unassembled WGS sequence"/>
</dbReference>
<comment type="caution">
    <text evidence="1">The sequence shown here is derived from an EMBL/GenBank/DDBJ whole genome shotgun (WGS) entry which is preliminary data.</text>
</comment>
<protein>
    <submittedName>
        <fullName evidence="1">Uncharacterized protein</fullName>
    </submittedName>
</protein>
<dbReference type="EMBL" id="CALSDN010000016">
    <property type="protein sequence ID" value="CAH6723498.1"/>
    <property type="molecule type" value="Genomic_DNA"/>
</dbReference>
<organism evidence="1 2">
    <name type="scientific">[Candida] jaroonii</name>
    <dbReference type="NCBI Taxonomy" id="467808"/>
    <lineage>
        <taxon>Eukaryota</taxon>
        <taxon>Fungi</taxon>
        <taxon>Dikarya</taxon>
        <taxon>Ascomycota</taxon>
        <taxon>Saccharomycotina</taxon>
        <taxon>Pichiomycetes</taxon>
        <taxon>Debaryomycetaceae</taxon>
        <taxon>Yamadazyma</taxon>
    </lineage>
</organism>
<accession>A0ACA9YF04</accession>
<evidence type="ECO:0000313" key="1">
    <source>
        <dbReference type="EMBL" id="CAH6723498.1"/>
    </source>
</evidence>
<proteinExistence type="predicted"/>
<evidence type="ECO:0000313" key="2">
    <source>
        <dbReference type="Proteomes" id="UP001152531"/>
    </source>
</evidence>